<sequence length="152" mass="17258">MISIQISMSDMHLMLLKSAPLYRREKLTYPDLGKTMNLPGEPKHNLRSIRKLNYHARNPTTLAVALPSPDLFRVLLLFSGTFSTLQLPTAAHTTPKLNLISYDLESKLAILPKVPEKLHEITMTMSSDSFTDGDDYDMRLEEDPEEDSKEDP</sequence>
<accession>A0A8K0H014</accession>
<organism evidence="2 3">
    <name type="scientific">Rhamnella rubrinervis</name>
    <dbReference type="NCBI Taxonomy" id="2594499"/>
    <lineage>
        <taxon>Eukaryota</taxon>
        <taxon>Viridiplantae</taxon>
        <taxon>Streptophyta</taxon>
        <taxon>Embryophyta</taxon>
        <taxon>Tracheophyta</taxon>
        <taxon>Spermatophyta</taxon>
        <taxon>Magnoliopsida</taxon>
        <taxon>eudicotyledons</taxon>
        <taxon>Gunneridae</taxon>
        <taxon>Pentapetalae</taxon>
        <taxon>rosids</taxon>
        <taxon>fabids</taxon>
        <taxon>Rosales</taxon>
        <taxon>Rhamnaceae</taxon>
        <taxon>rhamnoid group</taxon>
        <taxon>Rhamneae</taxon>
        <taxon>Rhamnella</taxon>
    </lineage>
</organism>
<evidence type="ECO:0000313" key="3">
    <source>
        <dbReference type="Proteomes" id="UP000796880"/>
    </source>
</evidence>
<dbReference type="EMBL" id="VOIH02000007">
    <property type="protein sequence ID" value="KAF3443128.1"/>
    <property type="molecule type" value="Genomic_DNA"/>
</dbReference>
<feature type="compositionally biased region" description="Acidic residues" evidence="1">
    <location>
        <begin position="142"/>
        <end position="152"/>
    </location>
</feature>
<comment type="caution">
    <text evidence="2">The sequence shown here is derived from an EMBL/GenBank/DDBJ whole genome shotgun (WGS) entry which is preliminary data.</text>
</comment>
<dbReference type="Proteomes" id="UP000796880">
    <property type="component" value="Unassembled WGS sequence"/>
</dbReference>
<name>A0A8K0H014_9ROSA</name>
<proteinExistence type="predicted"/>
<keyword evidence="3" id="KW-1185">Reference proteome</keyword>
<feature type="region of interest" description="Disordered" evidence="1">
    <location>
        <begin position="125"/>
        <end position="152"/>
    </location>
</feature>
<evidence type="ECO:0000313" key="2">
    <source>
        <dbReference type="EMBL" id="KAF3443128.1"/>
    </source>
</evidence>
<evidence type="ECO:0000256" key="1">
    <source>
        <dbReference type="SAM" id="MobiDB-lite"/>
    </source>
</evidence>
<protein>
    <submittedName>
        <fullName evidence="2">Uncharacterized protein</fullName>
    </submittedName>
</protein>
<reference evidence="2" key="1">
    <citation type="submission" date="2020-03" db="EMBL/GenBank/DDBJ databases">
        <title>A high-quality chromosome-level genome assembly of a woody plant with both climbing and erect habits, Rhamnella rubrinervis.</title>
        <authorList>
            <person name="Lu Z."/>
            <person name="Yang Y."/>
            <person name="Zhu X."/>
            <person name="Sun Y."/>
        </authorList>
    </citation>
    <scope>NUCLEOTIDE SEQUENCE</scope>
    <source>
        <strain evidence="2">BYM</strain>
        <tissue evidence="2">Leaf</tissue>
    </source>
</reference>
<gene>
    <name evidence="2" type="ORF">FNV43_RR17049</name>
</gene>
<dbReference type="AlphaFoldDB" id="A0A8K0H014"/>